<evidence type="ECO:0000313" key="1">
    <source>
        <dbReference type="EMBL" id="KAJ8015150.1"/>
    </source>
</evidence>
<organism evidence="1 2">
    <name type="scientific">Dallia pectoralis</name>
    <name type="common">Alaska blackfish</name>
    <dbReference type="NCBI Taxonomy" id="75939"/>
    <lineage>
        <taxon>Eukaryota</taxon>
        <taxon>Metazoa</taxon>
        <taxon>Chordata</taxon>
        <taxon>Craniata</taxon>
        <taxon>Vertebrata</taxon>
        <taxon>Euteleostomi</taxon>
        <taxon>Actinopterygii</taxon>
        <taxon>Neopterygii</taxon>
        <taxon>Teleostei</taxon>
        <taxon>Protacanthopterygii</taxon>
        <taxon>Esociformes</taxon>
        <taxon>Umbridae</taxon>
        <taxon>Dallia</taxon>
    </lineage>
</organism>
<name>A0ACC2HHC9_DALPE</name>
<keyword evidence="2" id="KW-1185">Reference proteome</keyword>
<reference evidence="1" key="1">
    <citation type="submission" date="2021-05" db="EMBL/GenBank/DDBJ databases">
        <authorList>
            <person name="Pan Q."/>
            <person name="Jouanno E."/>
            <person name="Zahm M."/>
            <person name="Klopp C."/>
            <person name="Cabau C."/>
            <person name="Louis A."/>
            <person name="Berthelot C."/>
            <person name="Parey E."/>
            <person name="Roest Crollius H."/>
            <person name="Montfort J."/>
            <person name="Robinson-Rechavi M."/>
            <person name="Bouchez O."/>
            <person name="Lampietro C."/>
            <person name="Lopez Roques C."/>
            <person name="Donnadieu C."/>
            <person name="Postlethwait J."/>
            <person name="Bobe J."/>
            <person name="Dillon D."/>
            <person name="Chandos A."/>
            <person name="von Hippel F."/>
            <person name="Guiguen Y."/>
        </authorList>
    </citation>
    <scope>NUCLEOTIDE SEQUENCE</scope>
    <source>
        <strain evidence="1">YG-Jan2019</strain>
    </source>
</reference>
<sequence length="1134" mass="124205">MSGNDSNSLDSDVWRSYSATESLRNGDVTSSSLAAKGFRSVRPNLQGKRSPTPNHGAVNGNRGISGSSYSHLQRPFSPMSYPPPPPLSPSLSFITQAKSTELYSPGYSHMSRTPSTSPGGEGYPGGTAASWEGESEKSIDPMEDSGIPTAIKTPGDRSRDWYKSMFKQIHVVKKTEYEHPDVCNATTTTTTTAVTSGWTDNHRHSAPAYRPITSPQAHPPPTSHTFWPMTKSVSDNGTGSIFRNTNSLPSPAPPTPPSRQVRGKERERDIALIVGSTVDTNQYGPPDRKVDTRKYRAEPRSIFDYEPGKSSVLEQEKQGSFQHTTADRNTDRASSSASDYRKRRKSEPVSQQTRPASCLTTSQSTSSSHQGPASWPLEPSRSISRNHGHPVWPVEPPRSTSQGPTSWPVEPPCSSSLSSSERSYKPQSGSNNSSGLYKPVASSTPVSPSRAKDQEHSSRRPTPDVREKQPARAIYDFKAQTAKELTFLKGETVYIIRQIDNNWYEGERRGLVGIFPISYVEKIPVSKKQQPVRPPPPAQVREIGEALARYNFTADTNVELSLRKGERVILLRQVDQNWYEGRIPESNKQGIFPVSYVDVVIHKPPSDKGPILLYTEPSYLPPSLSSDRIHPVGSAKPSSTHPRFTPQSPSPSFRKPVSSLSQYPSQSTQRAHLEAITNDWINLTLGLSSPSTPGPTPPPYPNSCLLADLEALSALASRSPYPVSGYGLALPSAARPPGNTPLVPYSPAPSFSEGHFIPITSPKAPIYPSSAEHSPSPLLSFTSSGGTSFASSPTSPSFGSPECGSVVDLSQIQNSPVIKPIVESQRAKAAAPMSEAMSPSPTSPNTCSPIHLVVYEPGDCPVHSDQPAQSHHPSDNDPPSQQTEEPELSQYITVRDKLSAKEKTQFMVDFAKDQEVNQEQDDDLCEELVSIIQQGQQSNEGFYRDGFHRQEPHVMETLPKLFIEEEPVESRKTTPSHNTFAPVCRDVTYQDEQADGSQYSSVSLSSPPSQQFPATILPNSPTSPKPLSPLVSPCVTPTPPGVLDSPLPYKKQYPRVEPRSHKVKRPAFTQDALNSAGEPFQVLYNYAPRNEDELELKEGDVVDVMEKCDDGWFVGTSRRSKFFGTFPGNYVKRL</sequence>
<evidence type="ECO:0000313" key="2">
    <source>
        <dbReference type="Proteomes" id="UP001157502"/>
    </source>
</evidence>
<dbReference type="EMBL" id="CM055729">
    <property type="protein sequence ID" value="KAJ8015150.1"/>
    <property type="molecule type" value="Genomic_DNA"/>
</dbReference>
<accession>A0ACC2HHC9</accession>
<proteinExistence type="predicted"/>
<gene>
    <name evidence="1" type="ORF">DPEC_G00023160</name>
</gene>
<comment type="caution">
    <text evidence="1">The sequence shown here is derived from an EMBL/GenBank/DDBJ whole genome shotgun (WGS) entry which is preliminary data.</text>
</comment>
<dbReference type="Proteomes" id="UP001157502">
    <property type="component" value="Chromosome 2"/>
</dbReference>
<protein>
    <submittedName>
        <fullName evidence="1">Uncharacterized protein</fullName>
    </submittedName>
</protein>